<dbReference type="GO" id="GO:0009055">
    <property type="term" value="F:electron transfer activity"/>
    <property type="evidence" value="ECO:0007669"/>
    <property type="project" value="UniProtKB-UniRule"/>
</dbReference>
<dbReference type="GO" id="GO:0020037">
    <property type="term" value="F:heme binding"/>
    <property type="evidence" value="ECO:0007669"/>
    <property type="project" value="UniProtKB-UniRule"/>
</dbReference>
<reference evidence="9 10" key="1">
    <citation type="submission" date="2017-03" db="EMBL/GenBank/DDBJ databases">
        <authorList>
            <person name="Afonso C.L."/>
            <person name="Miller P.J."/>
            <person name="Scott M.A."/>
            <person name="Spackman E."/>
            <person name="Goraichik I."/>
            <person name="Dimitrov K.M."/>
            <person name="Suarez D.L."/>
            <person name="Swayne D.E."/>
        </authorList>
    </citation>
    <scope>NUCLEOTIDE SEQUENCE [LARGE SCALE GENOMIC DNA]</scope>
    <source>
        <strain evidence="9 10">CECT 7971</strain>
    </source>
</reference>
<evidence type="ECO:0000313" key="9">
    <source>
        <dbReference type="EMBL" id="SLN62387.1"/>
    </source>
</evidence>
<comment type="similarity">
    <text evidence="7">Belongs to the MsrQ family.</text>
</comment>
<sequence>MISPATLTQTKQALVQSVNDVLRRIPAWSLYIIAVLPPVSMFFAALGGNLGVDPVKALEHEMGELGLQVLIVVLAISPLRRFTGISLIKFRRALGLIGFFYIFLHLLVWLVLDVQIVSQIIKDILKRPYITIGMAAFVLMIPLAITSNNRSLRKLGSKWRVLHKLTYPAIILGGVHFVWLVKGWQIEPLIYLAVILGLLAMRIKPKKHFTKS</sequence>
<evidence type="ECO:0000256" key="4">
    <source>
        <dbReference type="ARBA" id="ARBA00022989"/>
    </source>
</evidence>
<protein>
    <recommendedName>
        <fullName evidence="7">Protein-methionine-sulfoxide reductase heme-binding subunit MsrQ</fullName>
    </recommendedName>
    <alternativeName>
        <fullName evidence="7">Flavocytochrome MsrQ</fullName>
    </alternativeName>
</protein>
<accession>A0A1Y5TEX9</accession>
<dbReference type="Proteomes" id="UP000193307">
    <property type="component" value="Unassembled WGS sequence"/>
</dbReference>
<keyword evidence="6 7" id="KW-0472">Membrane</keyword>
<keyword evidence="2 7" id="KW-0813">Transport</keyword>
<feature type="transmembrane region" description="Helical" evidence="7">
    <location>
        <begin position="161"/>
        <end position="180"/>
    </location>
</feature>
<keyword evidence="5 7" id="KW-0408">Iron</keyword>
<dbReference type="STRING" id="658057.SAMN04488032_112145"/>
<dbReference type="InterPro" id="IPR022837">
    <property type="entry name" value="MsrQ-like"/>
</dbReference>
<dbReference type="AlphaFoldDB" id="A0A1Y5TEX9"/>
<dbReference type="GO" id="GO:0030091">
    <property type="term" value="P:protein repair"/>
    <property type="evidence" value="ECO:0007669"/>
    <property type="project" value="UniProtKB-UniRule"/>
</dbReference>
<dbReference type="Pfam" id="PF01794">
    <property type="entry name" value="Ferric_reduct"/>
    <property type="match status" value="1"/>
</dbReference>
<organism evidence="9 10">
    <name type="scientific">Pacificibacter marinus</name>
    <dbReference type="NCBI Taxonomy" id="658057"/>
    <lineage>
        <taxon>Bacteria</taxon>
        <taxon>Pseudomonadati</taxon>
        <taxon>Pseudomonadota</taxon>
        <taxon>Alphaproteobacteria</taxon>
        <taxon>Rhodobacterales</taxon>
        <taxon>Roseobacteraceae</taxon>
        <taxon>Pacificibacter</taxon>
    </lineage>
</organism>
<proteinExistence type="inferred from homology"/>
<dbReference type="PANTHER" id="PTHR36964">
    <property type="entry name" value="PROTEIN-METHIONINE-SULFOXIDE REDUCTASE HEME-BINDING SUBUNIT MSRQ"/>
    <property type="match status" value="1"/>
</dbReference>
<comment type="subcellular location">
    <subcellularLocation>
        <location evidence="7">Cell membrane</location>
        <topology evidence="7">Multi-pass membrane protein</topology>
    </subcellularLocation>
    <subcellularLocation>
        <location evidence="1">Membrane</location>
        <topology evidence="1">Multi-pass membrane protein</topology>
    </subcellularLocation>
</comment>
<evidence type="ECO:0000256" key="2">
    <source>
        <dbReference type="ARBA" id="ARBA00022448"/>
    </source>
</evidence>
<comment type="cofactor">
    <cofactor evidence="7">
        <name>heme b</name>
        <dbReference type="ChEBI" id="CHEBI:60344"/>
    </cofactor>
    <text evidence="7">Binds 1 heme b (iron(II)-protoporphyrin IX) group per subunit.</text>
</comment>
<feature type="transmembrane region" description="Helical" evidence="7">
    <location>
        <begin position="186"/>
        <end position="203"/>
    </location>
</feature>
<keyword evidence="10" id="KW-1185">Reference proteome</keyword>
<keyword evidence="7" id="KW-0249">Electron transport</keyword>
<dbReference type="OrthoDB" id="9788328at2"/>
<dbReference type="PANTHER" id="PTHR36964:SF1">
    <property type="entry name" value="PROTEIN-METHIONINE-SULFOXIDE REDUCTASE HEME-BINDING SUBUNIT MSRQ"/>
    <property type="match status" value="1"/>
</dbReference>
<evidence type="ECO:0000256" key="1">
    <source>
        <dbReference type="ARBA" id="ARBA00004141"/>
    </source>
</evidence>
<keyword evidence="4 7" id="KW-1133">Transmembrane helix</keyword>
<keyword evidence="7" id="KW-0288">FMN</keyword>
<comment type="function">
    <text evidence="7">Part of the MsrPQ system that repairs oxidized periplasmic proteins containing methionine sulfoxide residues (Met-O), using respiratory chain electrons. Thus protects these proteins from oxidative-stress damage caused by reactive species of oxygen and chlorine generated by the host defense mechanisms. MsrPQ is essential for the maintenance of envelope integrity under bleach stress, rescuing a wide series of structurally unrelated periplasmic proteins from methionine oxidation. MsrQ provides electrons for reduction to the reductase catalytic subunit MsrP, using the quinone pool of the respiratory chain.</text>
</comment>
<evidence type="ECO:0000256" key="5">
    <source>
        <dbReference type="ARBA" id="ARBA00023004"/>
    </source>
</evidence>
<evidence type="ECO:0000256" key="3">
    <source>
        <dbReference type="ARBA" id="ARBA00022692"/>
    </source>
</evidence>
<keyword evidence="7" id="KW-1003">Cell membrane</keyword>
<dbReference type="HAMAP" id="MF_01207">
    <property type="entry name" value="MsrQ"/>
    <property type="match status" value="1"/>
</dbReference>
<feature type="transmembrane region" description="Helical" evidence="7">
    <location>
        <begin position="65"/>
        <end position="82"/>
    </location>
</feature>
<keyword evidence="7" id="KW-0479">Metal-binding</keyword>
<evidence type="ECO:0000256" key="6">
    <source>
        <dbReference type="ARBA" id="ARBA00023136"/>
    </source>
</evidence>
<gene>
    <name evidence="9" type="primary">yedZ_2</name>
    <name evidence="7" type="synonym">msrQ</name>
    <name evidence="9" type="ORF">PAM7971_03237</name>
</gene>
<keyword evidence="3 7" id="KW-0812">Transmembrane</keyword>
<feature type="domain" description="Ferric oxidoreductase" evidence="8">
    <location>
        <begin position="67"/>
        <end position="173"/>
    </location>
</feature>
<dbReference type="GO" id="GO:0005886">
    <property type="term" value="C:plasma membrane"/>
    <property type="evidence" value="ECO:0007669"/>
    <property type="project" value="UniProtKB-SubCell"/>
</dbReference>
<keyword evidence="7" id="KW-0285">Flavoprotein</keyword>
<keyword evidence="7" id="KW-0349">Heme</keyword>
<name>A0A1Y5TEX9_9RHOB</name>
<feature type="transmembrane region" description="Helical" evidence="7">
    <location>
        <begin position="129"/>
        <end position="149"/>
    </location>
</feature>
<dbReference type="GO" id="GO:0010181">
    <property type="term" value="F:FMN binding"/>
    <property type="evidence" value="ECO:0007669"/>
    <property type="project" value="UniProtKB-UniRule"/>
</dbReference>
<evidence type="ECO:0000313" key="10">
    <source>
        <dbReference type="Proteomes" id="UP000193307"/>
    </source>
</evidence>
<comment type="cofactor">
    <cofactor evidence="7">
        <name>FMN</name>
        <dbReference type="ChEBI" id="CHEBI:58210"/>
    </cofactor>
    <text evidence="7">Binds 1 FMN per subunit.</text>
</comment>
<feature type="transmembrane region" description="Helical" evidence="7">
    <location>
        <begin position="25"/>
        <end position="45"/>
    </location>
</feature>
<dbReference type="EMBL" id="FWFW01000012">
    <property type="protein sequence ID" value="SLN62387.1"/>
    <property type="molecule type" value="Genomic_DNA"/>
</dbReference>
<evidence type="ECO:0000259" key="8">
    <source>
        <dbReference type="Pfam" id="PF01794"/>
    </source>
</evidence>
<comment type="subunit">
    <text evidence="7">Heterodimer of a catalytic subunit (MsrP) and a heme-binding subunit (MsrQ).</text>
</comment>
<dbReference type="RefSeq" id="WP_085850319.1">
    <property type="nucleotide sequence ID" value="NZ_FNZV01000012.1"/>
</dbReference>
<dbReference type="NCBIfam" id="NF003833">
    <property type="entry name" value="PRK05419.1-5"/>
    <property type="match status" value="1"/>
</dbReference>
<feature type="transmembrane region" description="Helical" evidence="7">
    <location>
        <begin position="94"/>
        <end position="117"/>
    </location>
</feature>
<dbReference type="GO" id="GO:0046872">
    <property type="term" value="F:metal ion binding"/>
    <property type="evidence" value="ECO:0007669"/>
    <property type="project" value="UniProtKB-KW"/>
</dbReference>
<dbReference type="InterPro" id="IPR013130">
    <property type="entry name" value="Fe3_Rdtase_TM_dom"/>
</dbReference>
<evidence type="ECO:0000256" key="7">
    <source>
        <dbReference type="HAMAP-Rule" id="MF_01207"/>
    </source>
</evidence>
<dbReference type="GO" id="GO:0016679">
    <property type="term" value="F:oxidoreductase activity, acting on diphenols and related substances as donors"/>
    <property type="evidence" value="ECO:0007669"/>
    <property type="project" value="TreeGrafter"/>
</dbReference>